<evidence type="ECO:0000313" key="2">
    <source>
        <dbReference type="Proteomes" id="UP001479290"/>
    </source>
</evidence>
<keyword evidence="2" id="KW-1185">Reference proteome</keyword>
<sequence>MPVIKSFQSDEKALAENLAFFGCQHAFSSIRQEGLEFRSTKFHYVYINSKYRGRRRKW</sequence>
<organism evidence="1 2">
    <name type="scientific">Culter alburnus</name>
    <name type="common">Topmouth culter</name>
    <dbReference type="NCBI Taxonomy" id="194366"/>
    <lineage>
        <taxon>Eukaryota</taxon>
        <taxon>Metazoa</taxon>
        <taxon>Chordata</taxon>
        <taxon>Craniata</taxon>
        <taxon>Vertebrata</taxon>
        <taxon>Euteleostomi</taxon>
        <taxon>Actinopterygii</taxon>
        <taxon>Neopterygii</taxon>
        <taxon>Teleostei</taxon>
        <taxon>Ostariophysi</taxon>
        <taxon>Cypriniformes</taxon>
        <taxon>Xenocyprididae</taxon>
        <taxon>Xenocypridinae</taxon>
        <taxon>Culter</taxon>
    </lineage>
</organism>
<reference evidence="1 2" key="1">
    <citation type="submission" date="2024-05" db="EMBL/GenBank/DDBJ databases">
        <title>A high-quality chromosomal-level genome assembly of Topmouth culter (Culter alburnus).</title>
        <authorList>
            <person name="Zhao H."/>
        </authorList>
    </citation>
    <scope>NUCLEOTIDE SEQUENCE [LARGE SCALE GENOMIC DNA]</scope>
    <source>
        <strain evidence="1">CATC2023</strain>
        <tissue evidence="1">Muscle</tissue>
    </source>
</reference>
<protein>
    <submittedName>
        <fullName evidence="1">Uncharacterized protein</fullName>
    </submittedName>
</protein>
<accession>A0AAW2B253</accession>
<comment type="caution">
    <text evidence="1">The sequence shown here is derived from an EMBL/GenBank/DDBJ whole genome shotgun (WGS) entry which is preliminary data.</text>
</comment>
<dbReference type="AlphaFoldDB" id="A0AAW2B253"/>
<proteinExistence type="predicted"/>
<gene>
    <name evidence="1" type="ORF">ABG768_020641</name>
</gene>
<evidence type="ECO:0000313" key="1">
    <source>
        <dbReference type="EMBL" id="KAK9978904.1"/>
    </source>
</evidence>
<name>A0AAW2B253_CULAL</name>
<dbReference type="Proteomes" id="UP001479290">
    <property type="component" value="Unassembled WGS sequence"/>
</dbReference>
<dbReference type="EMBL" id="JAWDJR010000003">
    <property type="protein sequence ID" value="KAK9978904.1"/>
    <property type="molecule type" value="Genomic_DNA"/>
</dbReference>